<dbReference type="InterPro" id="IPR040198">
    <property type="entry name" value="Fido_containing"/>
</dbReference>
<proteinExistence type="predicted"/>
<keyword evidence="2" id="KW-0067">ATP-binding</keyword>
<reference evidence="5" key="1">
    <citation type="submission" date="2018-01" db="EMBL/GenBank/DDBJ databases">
        <title>Complete genome of Tamlana sp. UJ94.</title>
        <authorList>
            <person name="Jung J."/>
            <person name="Chung D."/>
            <person name="Bae S.S."/>
            <person name="Baek K."/>
        </authorList>
    </citation>
    <scope>NUCLEOTIDE SEQUENCE [LARGE SCALE GENOMIC DNA]</scope>
    <source>
        <strain evidence="5">UJ94</strain>
    </source>
</reference>
<dbReference type="Pfam" id="PF13776">
    <property type="entry name" value="DUF4172"/>
    <property type="match status" value="1"/>
</dbReference>
<dbReference type="OrthoDB" id="9814400at2"/>
<keyword evidence="2" id="KW-0547">Nucleotide-binding</keyword>
<gene>
    <name evidence="4" type="ORF">C1A40_13625</name>
</gene>
<feature type="binding site" evidence="2">
    <location>
        <begin position="248"/>
        <end position="249"/>
    </location>
    <ligand>
        <name>ATP</name>
        <dbReference type="ChEBI" id="CHEBI:30616"/>
    </ligand>
</feature>
<dbReference type="PROSITE" id="PS51459">
    <property type="entry name" value="FIDO"/>
    <property type="match status" value="1"/>
</dbReference>
<dbReference type="Gene3D" id="1.10.3290.10">
    <property type="entry name" value="Fido-like domain"/>
    <property type="match status" value="1"/>
</dbReference>
<feature type="binding site" evidence="2">
    <location>
        <begin position="210"/>
        <end position="217"/>
    </location>
    <ligand>
        <name>ATP</name>
        <dbReference type="ChEBI" id="CHEBI:30616"/>
    </ligand>
</feature>
<evidence type="ECO:0000259" key="3">
    <source>
        <dbReference type="PROSITE" id="PS51459"/>
    </source>
</evidence>
<organism evidence="4 5">
    <name type="scientific">Pseudotamlana carrageenivorans</name>
    <dbReference type="NCBI Taxonomy" id="2069432"/>
    <lineage>
        <taxon>Bacteria</taxon>
        <taxon>Pseudomonadati</taxon>
        <taxon>Bacteroidota</taxon>
        <taxon>Flavobacteriia</taxon>
        <taxon>Flavobacteriales</taxon>
        <taxon>Flavobacteriaceae</taxon>
        <taxon>Pseudotamlana</taxon>
    </lineage>
</organism>
<name>A0A2I7SKH8_9FLAO</name>
<dbReference type="GO" id="GO:0005524">
    <property type="term" value="F:ATP binding"/>
    <property type="evidence" value="ECO:0007669"/>
    <property type="project" value="UniProtKB-KW"/>
</dbReference>
<sequence>MKAFIHQKDNWPEFTWNSNDFLDLLSEARNLQGRLIGKMETLGFDLRNEALLDTLTLDVLKSSEIEGEFFNPDQVRSSIARRLGMEIAGAVDSDRSVEGIVEMILDATQKCFEPLTADRLFDWHAALLPTGRSGMYKITVADWRKDTTGPMQVVSGAMGKEKVHFQAPNSDLVENEMTRFINWFNNYKTDLVIKAAIADLWFVTIHPFEDGNGRITRALTDMLLAQADKSNQRFYSMSAQIRLERKQYYEILENTQKGNLDITAWIVWFLNCLINALKSTDSILKKVLFKADFWQKHIDTPINDRQRKLLNFLLDGFDGKLTSSKWAKIAKCSKDSAVRDINDLIEKAILQKEPAGGRSTNYELIGMPAGNNISETWSNHTSKREYFKSRK</sequence>
<evidence type="ECO:0000256" key="1">
    <source>
        <dbReference type="PIRSR" id="PIRSR640198-1"/>
    </source>
</evidence>
<dbReference type="PANTHER" id="PTHR13504:SF33">
    <property type="entry name" value="FIC FAMILY PROTEIN"/>
    <property type="match status" value="1"/>
</dbReference>
<dbReference type="InterPro" id="IPR003812">
    <property type="entry name" value="Fido"/>
</dbReference>
<dbReference type="Proteomes" id="UP000236592">
    <property type="component" value="Chromosome"/>
</dbReference>
<dbReference type="InterPro" id="IPR036597">
    <property type="entry name" value="Fido-like_dom_sf"/>
</dbReference>
<keyword evidence="5" id="KW-1185">Reference proteome</keyword>
<dbReference type="AlphaFoldDB" id="A0A2I7SKH8"/>
<dbReference type="PANTHER" id="PTHR13504">
    <property type="entry name" value="FIDO DOMAIN-CONTAINING PROTEIN DDB_G0283145"/>
    <property type="match status" value="1"/>
</dbReference>
<dbReference type="InterPro" id="IPR025230">
    <property type="entry name" value="DUF4172"/>
</dbReference>
<evidence type="ECO:0000313" key="4">
    <source>
        <dbReference type="EMBL" id="AUS06419.1"/>
    </source>
</evidence>
<feature type="active site" evidence="1">
    <location>
        <position position="206"/>
    </location>
</feature>
<evidence type="ECO:0000256" key="2">
    <source>
        <dbReference type="PIRSR" id="PIRSR640198-2"/>
    </source>
</evidence>
<accession>A0A2I7SKH8</accession>
<dbReference type="SUPFAM" id="SSF140931">
    <property type="entry name" value="Fic-like"/>
    <property type="match status" value="1"/>
</dbReference>
<dbReference type="EMBL" id="CP025938">
    <property type="protein sequence ID" value="AUS06419.1"/>
    <property type="molecule type" value="Genomic_DNA"/>
</dbReference>
<evidence type="ECO:0000313" key="5">
    <source>
        <dbReference type="Proteomes" id="UP000236592"/>
    </source>
</evidence>
<protein>
    <submittedName>
        <fullName evidence="4">DUF4172 domain-containing protein</fullName>
    </submittedName>
</protein>
<dbReference type="RefSeq" id="WP_102996370.1">
    <property type="nucleotide sequence ID" value="NZ_CP025938.1"/>
</dbReference>
<dbReference type="KEGG" id="taj:C1A40_13625"/>
<feature type="domain" description="Fido" evidence="3">
    <location>
        <begin position="115"/>
        <end position="271"/>
    </location>
</feature>
<dbReference type="Pfam" id="PF02661">
    <property type="entry name" value="Fic"/>
    <property type="match status" value="1"/>
</dbReference>